<sequence length="71" mass="8273">MAKLPVLFLLLCLAGCASFSEKHSRTLLLDRSTGEIQECTVDAWRTDSSYEKYQECIRSFEQQGYTIWNQY</sequence>
<organism evidence="2 3">
    <name type="scientific">Desulfofustis glycolicus DSM 9705</name>
    <dbReference type="NCBI Taxonomy" id="1121409"/>
    <lineage>
        <taxon>Bacteria</taxon>
        <taxon>Pseudomonadati</taxon>
        <taxon>Thermodesulfobacteriota</taxon>
        <taxon>Desulfobulbia</taxon>
        <taxon>Desulfobulbales</taxon>
        <taxon>Desulfocapsaceae</taxon>
        <taxon>Desulfofustis</taxon>
    </lineage>
</organism>
<evidence type="ECO:0000256" key="1">
    <source>
        <dbReference type="SAM" id="SignalP"/>
    </source>
</evidence>
<evidence type="ECO:0000313" key="3">
    <source>
        <dbReference type="Proteomes" id="UP000184139"/>
    </source>
</evidence>
<gene>
    <name evidence="2" type="ORF">SAMN02745124_03531</name>
</gene>
<dbReference type="STRING" id="1121409.SAMN02745124_03531"/>
<dbReference type="Proteomes" id="UP000184139">
    <property type="component" value="Unassembled WGS sequence"/>
</dbReference>
<reference evidence="2 3" key="1">
    <citation type="submission" date="2016-11" db="EMBL/GenBank/DDBJ databases">
        <authorList>
            <person name="Jaros S."/>
            <person name="Januszkiewicz K."/>
            <person name="Wedrychowicz H."/>
        </authorList>
    </citation>
    <scope>NUCLEOTIDE SEQUENCE [LARGE SCALE GENOMIC DNA]</scope>
    <source>
        <strain evidence="2 3">DSM 9705</strain>
    </source>
</reference>
<accession>A0A1M5Y0Y0</accession>
<feature type="signal peptide" evidence="1">
    <location>
        <begin position="1"/>
        <end position="19"/>
    </location>
</feature>
<dbReference type="EMBL" id="FQXS01000026">
    <property type="protein sequence ID" value="SHI05652.1"/>
    <property type="molecule type" value="Genomic_DNA"/>
</dbReference>
<name>A0A1M5Y0Y0_9BACT</name>
<dbReference type="AlphaFoldDB" id="A0A1M5Y0Y0"/>
<evidence type="ECO:0008006" key="4">
    <source>
        <dbReference type="Google" id="ProtNLM"/>
    </source>
</evidence>
<keyword evidence="1" id="KW-0732">Signal</keyword>
<keyword evidence="3" id="KW-1185">Reference proteome</keyword>
<evidence type="ECO:0000313" key="2">
    <source>
        <dbReference type="EMBL" id="SHI05652.1"/>
    </source>
</evidence>
<protein>
    <recommendedName>
        <fullName evidence="4">Lipoprotein</fullName>
    </recommendedName>
</protein>
<feature type="chain" id="PRO_5012861479" description="Lipoprotein" evidence="1">
    <location>
        <begin position="20"/>
        <end position="71"/>
    </location>
</feature>
<proteinExistence type="predicted"/>
<dbReference type="RefSeq" id="WP_073378113.1">
    <property type="nucleotide sequence ID" value="NZ_FQXS01000026.1"/>
</dbReference>